<dbReference type="OrthoDB" id="1932497at2759"/>
<sequence length="252" mass="28770">MILCGRFAVEEEGDHPWHPRSTPTKAIRCKKSKANKNPFSSIGLDKFAMVSADLNAKRQRILAQLGPQDSSMVRFMYSYPIKRWVPLVVKVKESNERKPNKDLSKIKSKNQEIPQPKSSEVEQITNSEEREKPKKTENRVSGTNPGVGFSQGGAKNKTGVWFKGGSLCYEHFTLVLILLCLVLYGKVFAILCTCMWWYMMPSVKNLKGERRDSMKKRDYTRRVSGKRLVDVGADEGRKMVVMQKSLQKDHVK</sequence>
<organism evidence="3 4">
    <name type="scientific">Amborella trichopoda</name>
    <dbReference type="NCBI Taxonomy" id="13333"/>
    <lineage>
        <taxon>Eukaryota</taxon>
        <taxon>Viridiplantae</taxon>
        <taxon>Streptophyta</taxon>
        <taxon>Embryophyta</taxon>
        <taxon>Tracheophyta</taxon>
        <taxon>Spermatophyta</taxon>
        <taxon>Magnoliopsida</taxon>
        <taxon>Amborellales</taxon>
        <taxon>Amborellaceae</taxon>
        <taxon>Amborella</taxon>
    </lineage>
</organism>
<feature type="transmembrane region" description="Helical" evidence="2">
    <location>
        <begin position="172"/>
        <end position="198"/>
    </location>
</feature>
<dbReference type="Proteomes" id="UP000017836">
    <property type="component" value="Unassembled WGS sequence"/>
</dbReference>
<dbReference type="OMA" id="YMIPTIR"/>
<proteinExistence type="predicted"/>
<keyword evidence="2" id="KW-1133">Transmembrane helix</keyword>
<feature type="region of interest" description="Disordered" evidence="1">
    <location>
        <begin position="98"/>
        <end position="151"/>
    </location>
</feature>
<dbReference type="Gramene" id="ERN18634">
    <property type="protein sequence ID" value="ERN18634"/>
    <property type="gene ID" value="AMTR_s00065p00170680"/>
</dbReference>
<keyword evidence="2" id="KW-0472">Membrane</keyword>
<accession>U5D839</accession>
<dbReference type="PANTHER" id="PTHR35275">
    <property type="entry name" value="ZCF37"/>
    <property type="match status" value="1"/>
</dbReference>
<dbReference type="AlphaFoldDB" id="U5D839"/>
<keyword evidence="2" id="KW-0812">Transmembrane</keyword>
<feature type="compositionally biased region" description="Polar residues" evidence="1">
    <location>
        <begin position="111"/>
        <end position="126"/>
    </location>
</feature>
<evidence type="ECO:0000313" key="3">
    <source>
        <dbReference type="EMBL" id="ERN18634.1"/>
    </source>
</evidence>
<protein>
    <submittedName>
        <fullName evidence="3">Uncharacterized protein</fullName>
    </submittedName>
</protein>
<dbReference type="PANTHER" id="PTHR35275:SF1">
    <property type="entry name" value="OS07G0585900 PROTEIN"/>
    <property type="match status" value="1"/>
</dbReference>
<evidence type="ECO:0000256" key="1">
    <source>
        <dbReference type="SAM" id="MobiDB-lite"/>
    </source>
</evidence>
<name>U5D839_AMBTC</name>
<evidence type="ECO:0000313" key="4">
    <source>
        <dbReference type="Proteomes" id="UP000017836"/>
    </source>
</evidence>
<dbReference type="HOGENOM" id="CLU_085881_0_0_1"/>
<gene>
    <name evidence="3" type="ORF">AMTR_s00065p00170680</name>
</gene>
<dbReference type="InterPro" id="IPR045880">
    <property type="entry name" value="ZCF37"/>
</dbReference>
<dbReference type="eggNOG" id="ENOG502RZXM">
    <property type="taxonomic scope" value="Eukaryota"/>
</dbReference>
<feature type="compositionally biased region" description="Basic and acidic residues" evidence="1">
    <location>
        <begin position="127"/>
        <end position="138"/>
    </location>
</feature>
<dbReference type="KEGG" id="atr:18447003"/>
<dbReference type="EMBL" id="KI392088">
    <property type="protein sequence ID" value="ERN18634.1"/>
    <property type="molecule type" value="Genomic_DNA"/>
</dbReference>
<evidence type="ECO:0000256" key="2">
    <source>
        <dbReference type="SAM" id="Phobius"/>
    </source>
</evidence>
<keyword evidence="4" id="KW-1185">Reference proteome</keyword>
<reference evidence="4" key="1">
    <citation type="journal article" date="2013" name="Science">
        <title>The Amborella genome and the evolution of flowering plants.</title>
        <authorList>
            <consortium name="Amborella Genome Project"/>
        </authorList>
    </citation>
    <scope>NUCLEOTIDE SEQUENCE [LARGE SCALE GENOMIC DNA]</scope>
</reference>